<evidence type="ECO:0008006" key="3">
    <source>
        <dbReference type="Google" id="ProtNLM"/>
    </source>
</evidence>
<accession>A0ABY0NGP0</accession>
<organism evidence="1 2">
    <name type="scientific">Bosea robiniae</name>
    <dbReference type="NCBI Taxonomy" id="1036780"/>
    <lineage>
        <taxon>Bacteria</taxon>
        <taxon>Pseudomonadati</taxon>
        <taxon>Pseudomonadota</taxon>
        <taxon>Alphaproteobacteria</taxon>
        <taxon>Hyphomicrobiales</taxon>
        <taxon>Boseaceae</taxon>
        <taxon>Bosea</taxon>
    </lineage>
</organism>
<proteinExistence type="predicted"/>
<reference evidence="1 2" key="1">
    <citation type="submission" date="2016-10" db="EMBL/GenBank/DDBJ databases">
        <authorList>
            <person name="Varghese N."/>
            <person name="Submissions S."/>
        </authorList>
    </citation>
    <scope>NUCLEOTIDE SEQUENCE [LARGE SCALE GENOMIC DNA]</scope>
    <source>
        <strain evidence="1 2">DSM 26672</strain>
    </source>
</reference>
<evidence type="ECO:0000313" key="1">
    <source>
        <dbReference type="EMBL" id="SDF44302.1"/>
    </source>
</evidence>
<sequence length="29" mass="3317">MVNEALTTFVNRVVKWVSKGPGVHYPSNW</sequence>
<dbReference type="EMBL" id="FNBZ01000001">
    <property type="protein sequence ID" value="SDF44302.1"/>
    <property type="molecule type" value="Genomic_DNA"/>
</dbReference>
<name>A0ABY0NGP0_9HYPH</name>
<gene>
    <name evidence="1" type="ORF">SAMN05421844_101634</name>
</gene>
<keyword evidence="2" id="KW-1185">Reference proteome</keyword>
<comment type="caution">
    <text evidence="1">The sequence shown here is derived from an EMBL/GenBank/DDBJ whole genome shotgun (WGS) entry which is preliminary data.</text>
</comment>
<dbReference type="Proteomes" id="UP000199468">
    <property type="component" value="Unassembled WGS sequence"/>
</dbReference>
<evidence type="ECO:0000313" key="2">
    <source>
        <dbReference type="Proteomes" id="UP000199468"/>
    </source>
</evidence>
<protein>
    <recommendedName>
        <fullName evidence="3">Transposase</fullName>
    </recommendedName>
</protein>